<feature type="domain" description="WW" evidence="7">
    <location>
        <begin position="481"/>
        <end position="514"/>
    </location>
</feature>
<dbReference type="EMBL" id="JAHKSW010000013">
    <property type="protein sequence ID" value="KAG7325517.1"/>
    <property type="molecule type" value="Genomic_DNA"/>
</dbReference>
<dbReference type="GO" id="GO:0007165">
    <property type="term" value="P:signal transduction"/>
    <property type="evidence" value="ECO:0007669"/>
    <property type="project" value="InterPro"/>
</dbReference>
<feature type="region of interest" description="Disordered" evidence="4">
    <location>
        <begin position="344"/>
        <end position="363"/>
    </location>
</feature>
<evidence type="ECO:0000256" key="4">
    <source>
        <dbReference type="SAM" id="MobiDB-lite"/>
    </source>
</evidence>
<evidence type="ECO:0000259" key="6">
    <source>
        <dbReference type="PROSITE" id="PS50003"/>
    </source>
</evidence>
<dbReference type="Pfam" id="PF00397">
    <property type="entry name" value="WW"/>
    <property type="match status" value="2"/>
</dbReference>
<evidence type="ECO:0000259" key="7">
    <source>
        <dbReference type="PROSITE" id="PS50020"/>
    </source>
</evidence>
<dbReference type="FunFam" id="2.30.29.30:FF:000100">
    <property type="entry name" value="Rho GTPase activating protein 12"/>
    <property type="match status" value="1"/>
</dbReference>
<dbReference type="InterPro" id="IPR036020">
    <property type="entry name" value="WW_dom_sf"/>
</dbReference>
<dbReference type="CDD" id="cd13233">
    <property type="entry name" value="PH_ARHGAP9-like"/>
    <property type="match status" value="1"/>
</dbReference>
<dbReference type="SMART" id="SM00324">
    <property type="entry name" value="RhoGAP"/>
    <property type="match status" value="1"/>
</dbReference>
<dbReference type="SUPFAM" id="SSF50044">
    <property type="entry name" value="SH3-domain"/>
    <property type="match status" value="1"/>
</dbReference>
<dbReference type="SUPFAM" id="SSF51045">
    <property type="entry name" value="WW domain"/>
    <property type="match status" value="2"/>
</dbReference>
<dbReference type="InterPro" id="IPR001452">
    <property type="entry name" value="SH3_domain"/>
</dbReference>
<feature type="domain" description="SH3" evidence="5">
    <location>
        <begin position="2"/>
        <end position="65"/>
    </location>
</feature>
<dbReference type="InterPro" id="IPR011993">
    <property type="entry name" value="PH-like_dom_sf"/>
</dbReference>
<keyword evidence="10" id="KW-1185">Reference proteome</keyword>
<evidence type="ECO:0008006" key="11">
    <source>
        <dbReference type="Google" id="ProtNLM"/>
    </source>
</evidence>
<dbReference type="PANTHER" id="PTHR23176:SF104">
    <property type="entry name" value="RHO GTPASE-ACTIVATING PROTEIN 27"/>
    <property type="match status" value="1"/>
</dbReference>
<dbReference type="CDD" id="cd04403">
    <property type="entry name" value="RhoGAP_ARHGAP27_15_12_9"/>
    <property type="match status" value="1"/>
</dbReference>
<dbReference type="AlphaFoldDB" id="A0A9D3NR83"/>
<keyword evidence="2" id="KW-0343">GTPase activation</keyword>
<feature type="domain" description="WW" evidence="7">
    <location>
        <begin position="302"/>
        <end position="331"/>
    </location>
</feature>
<dbReference type="InterPro" id="IPR001202">
    <property type="entry name" value="WW_dom"/>
</dbReference>
<proteinExistence type="predicted"/>
<protein>
    <recommendedName>
        <fullName evidence="11">Rho GTPase activating protein 27</fullName>
    </recommendedName>
</protein>
<keyword evidence="1 3" id="KW-0728">SH3 domain</keyword>
<evidence type="ECO:0000313" key="9">
    <source>
        <dbReference type="EMBL" id="KAG7325517.1"/>
    </source>
</evidence>
<gene>
    <name evidence="9" type="ORF">KOW79_011833</name>
</gene>
<dbReference type="GO" id="GO:0005737">
    <property type="term" value="C:cytoplasm"/>
    <property type="evidence" value="ECO:0007669"/>
    <property type="project" value="TreeGrafter"/>
</dbReference>
<evidence type="ECO:0000256" key="3">
    <source>
        <dbReference type="PROSITE-ProRule" id="PRU00192"/>
    </source>
</evidence>
<dbReference type="Gene3D" id="2.30.30.40">
    <property type="entry name" value="SH3 Domains"/>
    <property type="match status" value="1"/>
</dbReference>
<evidence type="ECO:0000259" key="8">
    <source>
        <dbReference type="PROSITE" id="PS50238"/>
    </source>
</evidence>
<dbReference type="Pfam" id="PF00018">
    <property type="entry name" value="SH3_1"/>
    <property type="match status" value="1"/>
</dbReference>
<dbReference type="CDD" id="cd00201">
    <property type="entry name" value="WW"/>
    <property type="match status" value="2"/>
</dbReference>
<feature type="domain" description="PH" evidence="6">
    <location>
        <begin position="576"/>
        <end position="690"/>
    </location>
</feature>
<comment type="caution">
    <text evidence="9">The sequence shown here is derived from an EMBL/GenBank/DDBJ whole genome shotgun (WGS) entry which is preliminary data.</text>
</comment>
<dbReference type="PROSITE" id="PS50003">
    <property type="entry name" value="PH_DOMAIN"/>
    <property type="match status" value="1"/>
</dbReference>
<dbReference type="PROSITE" id="PS01159">
    <property type="entry name" value="WW_DOMAIN_1"/>
    <property type="match status" value="2"/>
</dbReference>
<dbReference type="SMART" id="SM00233">
    <property type="entry name" value="PH"/>
    <property type="match status" value="1"/>
</dbReference>
<dbReference type="InterPro" id="IPR050729">
    <property type="entry name" value="Rho-GAP"/>
</dbReference>
<dbReference type="Gene3D" id="1.10.555.10">
    <property type="entry name" value="Rho GTPase activation protein"/>
    <property type="match status" value="1"/>
</dbReference>
<dbReference type="SUPFAM" id="SSF50729">
    <property type="entry name" value="PH domain-like"/>
    <property type="match status" value="1"/>
</dbReference>
<dbReference type="Pfam" id="PF00169">
    <property type="entry name" value="PH"/>
    <property type="match status" value="1"/>
</dbReference>
<feature type="compositionally biased region" description="Basic and acidic residues" evidence="4">
    <location>
        <begin position="695"/>
        <end position="724"/>
    </location>
</feature>
<feature type="region of interest" description="Disordered" evidence="4">
    <location>
        <begin position="695"/>
        <end position="743"/>
    </location>
</feature>
<evidence type="ECO:0000259" key="5">
    <source>
        <dbReference type="PROSITE" id="PS50002"/>
    </source>
</evidence>
<reference evidence="9 10" key="1">
    <citation type="submission" date="2021-06" db="EMBL/GenBank/DDBJ databases">
        <title>Chromosome-level genome assembly of the red-tail catfish (Hemibagrus wyckioides).</title>
        <authorList>
            <person name="Shao F."/>
        </authorList>
    </citation>
    <scope>NUCLEOTIDE SEQUENCE [LARGE SCALE GENOMIC DNA]</scope>
    <source>
        <strain evidence="9">EC202008001</strain>
        <tissue evidence="9">Blood</tissue>
    </source>
</reference>
<organism evidence="9 10">
    <name type="scientific">Hemibagrus wyckioides</name>
    <dbReference type="NCBI Taxonomy" id="337641"/>
    <lineage>
        <taxon>Eukaryota</taxon>
        <taxon>Metazoa</taxon>
        <taxon>Chordata</taxon>
        <taxon>Craniata</taxon>
        <taxon>Vertebrata</taxon>
        <taxon>Euteleostomi</taxon>
        <taxon>Actinopterygii</taxon>
        <taxon>Neopterygii</taxon>
        <taxon>Teleostei</taxon>
        <taxon>Ostariophysi</taxon>
        <taxon>Siluriformes</taxon>
        <taxon>Bagridae</taxon>
        <taxon>Hemibagrus</taxon>
    </lineage>
</organism>
<dbReference type="Gene3D" id="2.30.29.30">
    <property type="entry name" value="Pleckstrin-homology domain (PH domain)/Phosphotyrosine-binding domain (PTB)"/>
    <property type="match status" value="1"/>
</dbReference>
<dbReference type="FunFam" id="1.10.555.10:FF:000003">
    <property type="entry name" value="Putative rho GTPase-activating protein 12"/>
    <property type="match status" value="1"/>
</dbReference>
<feature type="domain" description="WW" evidence="7">
    <location>
        <begin position="361"/>
        <end position="395"/>
    </location>
</feature>
<feature type="compositionally biased region" description="Polar residues" evidence="4">
    <location>
        <begin position="728"/>
        <end position="739"/>
    </location>
</feature>
<accession>A0A9D3NR83</accession>
<feature type="region of interest" description="Disordered" evidence="4">
    <location>
        <begin position="384"/>
        <end position="434"/>
    </location>
</feature>
<evidence type="ECO:0000256" key="2">
    <source>
        <dbReference type="ARBA" id="ARBA00022468"/>
    </source>
</evidence>
<dbReference type="Pfam" id="PF00620">
    <property type="entry name" value="RhoGAP"/>
    <property type="match status" value="1"/>
</dbReference>
<name>A0A9D3NR83_9TELE</name>
<dbReference type="SUPFAM" id="SSF48350">
    <property type="entry name" value="GTPase activation domain, GAP"/>
    <property type="match status" value="1"/>
</dbReference>
<dbReference type="InterPro" id="IPR000198">
    <property type="entry name" value="RhoGAP_dom"/>
</dbReference>
<dbReference type="Proteomes" id="UP000824219">
    <property type="component" value="Linkage Group LG13"/>
</dbReference>
<dbReference type="PROSITE" id="PS50020">
    <property type="entry name" value="WW_DOMAIN_2"/>
    <property type="match status" value="3"/>
</dbReference>
<dbReference type="Gene3D" id="2.20.70.10">
    <property type="match status" value="2"/>
</dbReference>
<dbReference type="OrthoDB" id="79452at2759"/>
<dbReference type="PROSITE" id="PS50002">
    <property type="entry name" value="SH3"/>
    <property type="match status" value="1"/>
</dbReference>
<dbReference type="InterPro" id="IPR001849">
    <property type="entry name" value="PH_domain"/>
</dbReference>
<sequence>MSLPQLVLVNFQFEYQTRDGRQVSIKPNERYVLVAKTNDYWWHVRKDEATKPFFIPAQYVTVLPSGNETTRPSSGQDTLNYGVQDTTYSDPVPPVSLEVSIKDQIPTFLIPSDQYQNKSFDNEPWEAKTEPVIDPCNSYKEAIQVDISQDGSTNSFPHIPTSTLQKTVTEIQSNENPSPTDLSEDIQMLIRAGWDPKIWELKEDHIYDSVSKDNKDHERKVEVDSALVSPDFTSSMSPPFSPGSPFDIPPPLSEKVEDEDLSAVYVNLPRVRQSIGSLPSASAWGVSDPSGLHNTLLLGSRGWEVHTDEESGKEYYYHPSTGQSTWDYPLSSSMGSDVGAKDLPVSPTPSLSPACSPTDGGKWTSDWQKVLDEKTGRHYFFNPVSGQSSWDPPDGLLTPPLSGNSLQEGAPPPLPEEDYPHEEDIPPPLGTEDALSFAGSSEYSLAHVKKALIPRACLDHSAPAGWTLNVDPDGVWIFTNNHTQEQWIKSLDDRGQTYYYLKDGSKSEWNLPELSAGLRQCTVGNGGTVGQDGLGSVRTWRNSTGSQDEKFPLNHRRNASDSDMFGAPETMHNVSNLEKAGILNKTKISENGKKVRKNWAQSWTVLHGGVLIFHKDPKSNPTGASSKTNQIVPEFTVELKGATIGWAAKEKSSKKNVLELKSRAGAEFLIQYDTDSIITDWHKVITDTIRQLDMEQHHSDDDEETSEKSSNTEKEDKSYADKRRLSNAGRQLSTTSASESDQKKVRNKLRKFLLKRPTLQSVKEKGYIRENVFGCHLQNLCDQERSTVPSFVMKCIRMVEKKGLGVDGIYRVSGNLAVIQKLRFKADHEDLDLEEGHWDIHVITGALKLFFRELQEPLFPYSHFNSFVQGIKIPDYNSRVSYIRDLVKSLPPYNHDTMEALFSHLRRVIEHGDENRMTLQNVAIVFGPTLLRPEMESANITAYMVFQNQIIEFILSEFETIFHM</sequence>
<dbReference type="InterPro" id="IPR036028">
    <property type="entry name" value="SH3-like_dom_sf"/>
</dbReference>
<dbReference type="PANTHER" id="PTHR23176">
    <property type="entry name" value="RHO/RAC/CDC GTPASE-ACTIVATING PROTEIN"/>
    <property type="match status" value="1"/>
</dbReference>
<dbReference type="SMART" id="SM00456">
    <property type="entry name" value="WW"/>
    <property type="match status" value="3"/>
</dbReference>
<dbReference type="GO" id="GO:0005096">
    <property type="term" value="F:GTPase activator activity"/>
    <property type="evidence" value="ECO:0007669"/>
    <property type="project" value="UniProtKB-KW"/>
</dbReference>
<evidence type="ECO:0000313" key="10">
    <source>
        <dbReference type="Proteomes" id="UP000824219"/>
    </source>
</evidence>
<dbReference type="PROSITE" id="PS50238">
    <property type="entry name" value="RHOGAP"/>
    <property type="match status" value="1"/>
</dbReference>
<evidence type="ECO:0000256" key="1">
    <source>
        <dbReference type="ARBA" id="ARBA00022443"/>
    </source>
</evidence>
<feature type="domain" description="Rho-GAP" evidence="8">
    <location>
        <begin position="775"/>
        <end position="962"/>
    </location>
</feature>
<dbReference type="InterPro" id="IPR008936">
    <property type="entry name" value="Rho_GTPase_activation_prot"/>
</dbReference>